<dbReference type="PRINTS" id="PR00081">
    <property type="entry name" value="GDHRDH"/>
</dbReference>
<protein>
    <submittedName>
        <fullName evidence="4">Tropinone reductase homolog At2g29260, chloroplastic-like</fullName>
    </submittedName>
</protein>
<evidence type="ECO:0000256" key="1">
    <source>
        <dbReference type="ARBA" id="ARBA00022857"/>
    </source>
</evidence>
<keyword evidence="2" id="KW-0560">Oxidoreductase</keyword>
<dbReference type="OrthoDB" id="417891at2759"/>
<reference evidence="3" key="1">
    <citation type="journal article" date="2025" name="Foods">
        <title>Unveiling the Microbial Signatures of Arabica Coffee Cherries: Insights into Ripeness Specific Diversity, Functional Traits, and Implications for Quality and Safety.</title>
        <authorList>
            <consortium name="RefSeq"/>
            <person name="Tenea G.N."/>
            <person name="Cifuentes V."/>
            <person name="Reyes P."/>
            <person name="Cevallos-Vallejos M."/>
        </authorList>
    </citation>
    <scope>NUCLEOTIDE SEQUENCE [LARGE SCALE GENOMIC DNA]</scope>
</reference>
<dbReference type="PANTHER" id="PTHR42898">
    <property type="entry name" value="TROPINONE REDUCTASE"/>
    <property type="match status" value="1"/>
</dbReference>
<dbReference type="GeneID" id="113740624"/>
<dbReference type="InterPro" id="IPR020904">
    <property type="entry name" value="Sc_DH/Rdtase_CS"/>
</dbReference>
<dbReference type="GO" id="GO:0016491">
    <property type="term" value="F:oxidoreductase activity"/>
    <property type="evidence" value="ECO:0007669"/>
    <property type="project" value="UniProtKB-KW"/>
</dbReference>
<dbReference type="Pfam" id="PF00106">
    <property type="entry name" value="adh_short"/>
    <property type="match status" value="2"/>
</dbReference>
<dbReference type="SUPFAM" id="SSF51735">
    <property type="entry name" value="NAD(P)-binding Rossmann-fold domains"/>
    <property type="match status" value="1"/>
</dbReference>
<reference evidence="4" key="2">
    <citation type="submission" date="2025-08" db="UniProtKB">
        <authorList>
            <consortium name="RefSeq"/>
        </authorList>
    </citation>
    <scope>IDENTIFICATION</scope>
    <source>
        <tissue evidence="4">Leaves</tissue>
    </source>
</reference>
<dbReference type="AlphaFoldDB" id="A0A6P6X8D1"/>
<accession>A0A6P6X8D1</accession>
<keyword evidence="3" id="KW-1185">Reference proteome</keyword>
<keyword evidence="1" id="KW-0521">NADP</keyword>
<dbReference type="PROSITE" id="PS00061">
    <property type="entry name" value="ADH_SHORT"/>
    <property type="match status" value="1"/>
</dbReference>
<organism evidence="3 4">
    <name type="scientific">Coffea arabica</name>
    <name type="common">Arabian coffee</name>
    <dbReference type="NCBI Taxonomy" id="13443"/>
    <lineage>
        <taxon>Eukaryota</taxon>
        <taxon>Viridiplantae</taxon>
        <taxon>Streptophyta</taxon>
        <taxon>Embryophyta</taxon>
        <taxon>Tracheophyta</taxon>
        <taxon>Spermatophyta</taxon>
        <taxon>Magnoliopsida</taxon>
        <taxon>eudicotyledons</taxon>
        <taxon>Gunneridae</taxon>
        <taxon>Pentapetalae</taxon>
        <taxon>asterids</taxon>
        <taxon>lamiids</taxon>
        <taxon>Gentianales</taxon>
        <taxon>Rubiaceae</taxon>
        <taxon>Ixoroideae</taxon>
        <taxon>Gardenieae complex</taxon>
        <taxon>Bertiereae - Coffeeae clade</taxon>
        <taxon>Coffeeae</taxon>
        <taxon>Coffea</taxon>
    </lineage>
</organism>
<evidence type="ECO:0000313" key="4">
    <source>
        <dbReference type="RefSeq" id="XP_027123970.1"/>
    </source>
</evidence>
<proteinExistence type="predicted"/>
<name>A0A6P6X8D1_COFAR</name>
<dbReference type="InterPro" id="IPR036291">
    <property type="entry name" value="NAD(P)-bd_dom_sf"/>
</dbReference>
<dbReference type="PANTHER" id="PTHR42898:SF6">
    <property type="entry name" value="NADP-DEPENDENT MANNITOL DEHYDROGENASE"/>
    <property type="match status" value="1"/>
</dbReference>
<evidence type="ECO:0000313" key="3">
    <source>
        <dbReference type="Proteomes" id="UP001652660"/>
    </source>
</evidence>
<sequence>MGKIGKSNLRWSLNGMIALVTGGTRGIGRAIVEELAAIGATVHTRSREQRIQLIEKVASIFDSKLNILVNNLSYPLLKASGNGNVVFISSVADLLSVENLSVYAATKAAVNQLIKNLACKWDKDRQAIAVDEGVTVNGFQPI</sequence>
<evidence type="ECO:0000256" key="2">
    <source>
        <dbReference type="ARBA" id="ARBA00023002"/>
    </source>
</evidence>
<dbReference type="InterPro" id="IPR002347">
    <property type="entry name" value="SDR_fam"/>
</dbReference>
<dbReference type="InterPro" id="IPR045000">
    <property type="entry name" value="TR"/>
</dbReference>
<gene>
    <name evidence="4" type="primary">LOC113740624</name>
</gene>
<dbReference type="Gene3D" id="3.40.50.720">
    <property type="entry name" value="NAD(P)-binding Rossmann-like Domain"/>
    <property type="match status" value="2"/>
</dbReference>
<dbReference type="RefSeq" id="XP_027123970.1">
    <property type="nucleotide sequence ID" value="XM_027268169.1"/>
</dbReference>
<dbReference type="Proteomes" id="UP001652660">
    <property type="component" value="Chromosome 4e"/>
</dbReference>